<dbReference type="EMBL" id="BFAV01000019">
    <property type="protein sequence ID" value="GBF32212.1"/>
    <property type="molecule type" value="Genomic_DNA"/>
</dbReference>
<evidence type="ECO:0000313" key="2">
    <source>
        <dbReference type="Proteomes" id="UP000239549"/>
    </source>
</evidence>
<comment type="caution">
    <text evidence="1">The sequence shown here is derived from an EMBL/GenBank/DDBJ whole genome shotgun (WGS) entry which is preliminary data.</text>
</comment>
<reference evidence="2" key="1">
    <citation type="submission" date="2018-02" db="EMBL/GenBank/DDBJ databases">
        <title>Genome sequence of Desulfocucumis palustris strain NAW-5.</title>
        <authorList>
            <person name="Watanabe M."/>
            <person name="Kojima H."/>
            <person name="Fukui M."/>
        </authorList>
    </citation>
    <scope>NUCLEOTIDE SEQUENCE [LARGE SCALE GENOMIC DNA]</scope>
    <source>
        <strain evidence="2">NAW-5</strain>
    </source>
</reference>
<evidence type="ECO:0000313" key="1">
    <source>
        <dbReference type="EMBL" id="GBF32212.1"/>
    </source>
</evidence>
<dbReference type="AlphaFoldDB" id="A0A2L2X886"/>
<keyword evidence="2" id="KW-1185">Reference proteome</keyword>
<dbReference type="Proteomes" id="UP000239549">
    <property type="component" value="Unassembled WGS sequence"/>
</dbReference>
<sequence>MWAGLLIKRGNKMQDFTWCAEYADGTHLVEIEESGKAHLFKEIQKDKLIAFGLAGRGMSLYYDVSTGIFNLAGRIVELAYRVGEKEYPLTGQTKLYNDCISFKQAYTEISPLTCRRSNTRIVQYCFGYKVRLQLGDLELHFKPVVFIPYDRPVYATFRLVADRDIADGELVIRRNGQTMEQIPVPLQKGVGLEAMWEVR</sequence>
<accession>A0A2L2X886</accession>
<gene>
    <name evidence="1" type="ORF">DCCM_0403</name>
</gene>
<organism evidence="1 2">
    <name type="scientific">Desulfocucumis palustris</name>
    <dbReference type="NCBI Taxonomy" id="1898651"/>
    <lineage>
        <taxon>Bacteria</taxon>
        <taxon>Bacillati</taxon>
        <taxon>Bacillota</taxon>
        <taxon>Clostridia</taxon>
        <taxon>Eubacteriales</taxon>
        <taxon>Desulfocucumaceae</taxon>
        <taxon>Desulfocucumis</taxon>
    </lineage>
</organism>
<name>A0A2L2X886_9FIRM</name>
<proteinExistence type="predicted"/>
<protein>
    <submittedName>
        <fullName evidence="1">Phage protein</fullName>
    </submittedName>
</protein>